<dbReference type="STRING" id="1802333.A3G03_00085"/>
<evidence type="ECO:0000313" key="6">
    <source>
        <dbReference type="Proteomes" id="UP000176355"/>
    </source>
</evidence>
<comment type="subunit">
    <text evidence="3">DNA polymerase III contains a core (composed of alpha, epsilon and theta chains) that associates with a tau subunit. This core dimerizes to form the POLIII' complex. PolIII' associates with the gamma complex (composed of gamma, delta, delta', psi and chi chains) and with the beta chain to form the complete DNA polymerase III complex.</text>
</comment>
<evidence type="ECO:0000256" key="2">
    <source>
        <dbReference type="ARBA" id="ARBA00049244"/>
    </source>
</evidence>
<dbReference type="GO" id="GO:0006261">
    <property type="term" value="P:DNA-templated DNA replication"/>
    <property type="evidence" value="ECO:0007669"/>
    <property type="project" value="TreeGrafter"/>
</dbReference>
<comment type="catalytic activity">
    <reaction evidence="2 3">
        <text>DNA(n) + a 2'-deoxyribonucleoside 5'-triphosphate = DNA(n+1) + diphosphate</text>
        <dbReference type="Rhea" id="RHEA:22508"/>
        <dbReference type="Rhea" id="RHEA-COMP:17339"/>
        <dbReference type="Rhea" id="RHEA-COMP:17340"/>
        <dbReference type="ChEBI" id="CHEBI:33019"/>
        <dbReference type="ChEBI" id="CHEBI:61560"/>
        <dbReference type="ChEBI" id="CHEBI:173112"/>
        <dbReference type="EC" id="2.7.7.7"/>
    </reaction>
</comment>
<sequence>METVLYRKYRPKSFKEVLGQDHIVKVLVESVKLGHLAHAYLFAGSRGTGKTSVARILAEAAGVSKNDIYEMDAASNRGIDEIRAIREGVNSAPFESKYKVYIVDEAHMLTKDAFNALLKTLEEPPAHVIFILATTEMEKLPETVISRCQVFKFKKPSQLILKEMIANIAKKEGFVLEPAAAELIALLGDDSFRDALGMLQKIIGASSDKKITASEVAVAAGAPKAELINKAVEALNESDASQGINAVRRAGEENIDMAIFLKLLLAKLRFVLLLRHAPEMKTTIAEEVSENDFAFLQKIAASKDSRISAATILEFLEAEKFLSVTTTPSLPLELAIIKLCAKEK</sequence>
<accession>A0A1G2P3P6</accession>
<dbReference type="GO" id="GO:0003677">
    <property type="term" value="F:DNA binding"/>
    <property type="evidence" value="ECO:0007669"/>
    <property type="project" value="InterPro"/>
</dbReference>
<organism evidence="5 6">
    <name type="scientific">Candidatus Taylorbacteria bacterium RIFCSPLOWO2_12_FULL_44_15c</name>
    <dbReference type="NCBI Taxonomy" id="1802333"/>
    <lineage>
        <taxon>Bacteria</taxon>
        <taxon>Candidatus Tayloriibacteriota</taxon>
    </lineage>
</organism>
<dbReference type="AlphaFoldDB" id="A0A1G2P3P6"/>
<dbReference type="PANTHER" id="PTHR11669:SF0">
    <property type="entry name" value="PROTEIN STICHEL-LIKE 2"/>
    <property type="match status" value="1"/>
</dbReference>
<protein>
    <recommendedName>
        <fullName evidence="3">DNA polymerase III subunit gamma/tau</fullName>
        <ecNumber evidence="3">2.7.7.7</ecNumber>
    </recommendedName>
</protein>
<dbReference type="Proteomes" id="UP000176355">
    <property type="component" value="Unassembled WGS sequence"/>
</dbReference>
<dbReference type="InterPro" id="IPR027417">
    <property type="entry name" value="P-loop_NTPase"/>
</dbReference>
<dbReference type="CDD" id="cd00009">
    <property type="entry name" value="AAA"/>
    <property type="match status" value="1"/>
</dbReference>
<evidence type="ECO:0000313" key="5">
    <source>
        <dbReference type="EMBL" id="OHA42903.1"/>
    </source>
</evidence>
<evidence type="ECO:0000259" key="4">
    <source>
        <dbReference type="SMART" id="SM00382"/>
    </source>
</evidence>
<dbReference type="SUPFAM" id="SSF52540">
    <property type="entry name" value="P-loop containing nucleoside triphosphate hydrolases"/>
    <property type="match status" value="1"/>
</dbReference>
<keyword evidence="3" id="KW-0235">DNA replication</keyword>
<gene>
    <name evidence="3" type="primary">dnaX</name>
    <name evidence="5" type="ORF">A3G03_00085</name>
</gene>
<dbReference type="GO" id="GO:0009360">
    <property type="term" value="C:DNA polymerase III complex"/>
    <property type="evidence" value="ECO:0007669"/>
    <property type="project" value="InterPro"/>
</dbReference>
<dbReference type="InterPro" id="IPR003593">
    <property type="entry name" value="AAA+_ATPase"/>
</dbReference>
<dbReference type="InterPro" id="IPR012763">
    <property type="entry name" value="DNA_pol_III_sug/sutau_N"/>
</dbReference>
<dbReference type="GO" id="GO:0003887">
    <property type="term" value="F:DNA-directed DNA polymerase activity"/>
    <property type="evidence" value="ECO:0007669"/>
    <property type="project" value="UniProtKB-KW"/>
</dbReference>
<comment type="similarity">
    <text evidence="3">Belongs to the DnaX/STICHEL family.</text>
</comment>
<dbReference type="GO" id="GO:0005524">
    <property type="term" value="F:ATP binding"/>
    <property type="evidence" value="ECO:0007669"/>
    <property type="project" value="UniProtKB-KW"/>
</dbReference>
<dbReference type="PANTHER" id="PTHR11669">
    <property type="entry name" value="REPLICATION FACTOR C / DNA POLYMERASE III GAMMA-TAU SUBUNIT"/>
    <property type="match status" value="1"/>
</dbReference>
<dbReference type="SMART" id="SM00382">
    <property type="entry name" value="AAA"/>
    <property type="match status" value="1"/>
</dbReference>
<dbReference type="Pfam" id="PF13177">
    <property type="entry name" value="DNA_pol3_delta2"/>
    <property type="match status" value="2"/>
</dbReference>
<comment type="caution">
    <text evidence="5">The sequence shown here is derived from an EMBL/GenBank/DDBJ whole genome shotgun (WGS) entry which is preliminary data.</text>
</comment>
<dbReference type="SUPFAM" id="SSF48019">
    <property type="entry name" value="post-AAA+ oligomerization domain-like"/>
    <property type="match status" value="1"/>
</dbReference>
<dbReference type="EMBL" id="MHSL01000036">
    <property type="protein sequence ID" value="OHA42903.1"/>
    <property type="molecule type" value="Genomic_DNA"/>
</dbReference>
<dbReference type="InterPro" id="IPR050238">
    <property type="entry name" value="DNA_Rep/Repair_Clamp_Loader"/>
</dbReference>
<dbReference type="Gene3D" id="1.20.272.10">
    <property type="match status" value="1"/>
</dbReference>
<evidence type="ECO:0000256" key="1">
    <source>
        <dbReference type="ARBA" id="ARBA00022932"/>
    </source>
</evidence>
<name>A0A1G2P3P6_9BACT</name>
<reference evidence="5 6" key="1">
    <citation type="journal article" date="2016" name="Nat. Commun.">
        <title>Thousands of microbial genomes shed light on interconnected biogeochemical processes in an aquifer system.</title>
        <authorList>
            <person name="Anantharaman K."/>
            <person name="Brown C.T."/>
            <person name="Hug L.A."/>
            <person name="Sharon I."/>
            <person name="Castelle C.J."/>
            <person name="Probst A.J."/>
            <person name="Thomas B.C."/>
            <person name="Singh A."/>
            <person name="Wilkins M.J."/>
            <person name="Karaoz U."/>
            <person name="Brodie E.L."/>
            <person name="Williams K.H."/>
            <person name="Hubbard S.S."/>
            <person name="Banfield J.F."/>
        </authorList>
    </citation>
    <scope>NUCLEOTIDE SEQUENCE [LARGE SCALE GENOMIC DNA]</scope>
</reference>
<evidence type="ECO:0000256" key="3">
    <source>
        <dbReference type="RuleBase" id="RU364063"/>
    </source>
</evidence>
<keyword evidence="3" id="KW-0547">Nucleotide-binding</keyword>
<keyword evidence="1 3" id="KW-0239">DNA-directed DNA polymerase</keyword>
<dbReference type="Gene3D" id="1.10.8.60">
    <property type="match status" value="1"/>
</dbReference>
<dbReference type="Gene3D" id="3.40.50.300">
    <property type="entry name" value="P-loop containing nucleotide triphosphate hydrolases"/>
    <property type="match status" value="1"/>
</dbReference>
<keyword evidence="3" id="KW-0067">ATP-binding</keyword>
<dbReference type="InterPro" id="IPR008921">
    <property type="entry name" value="DNA_pol3_clamp-load_cplx_C"/>
</dbReference>
<feature type="domain" description="AAA+ ATPase" evidence="4">
    <location>
        <begin position="36"/>
        <end position="157"/>
    </location>
</feature>
<keyword evidence="3" id="KW-0808">Transferase</keyword>
<keyword evidence="3" id="KW-0548">Nucleotidyltransferase</keyword>
<dbReference type="NCBIfam" id="TIGR02397">
    <property type="entry name" value="dnaX_nterm"/>
    <property type="match status" value="1"/>
</dbReference>
<dbReference type="EC" id="2.7.7.7" evidence="3"/>
<proteinExistence type="inferred from homology"/>
<comment type="function">
    <text evidence="3">DNA polymerase III is a complex, multichain enzyme responsible for most of the replicative synthesis in bacteria. This DNA polymerase also exhibits 3' to 5' exonuclease activity.</text>
</comment>